<evidence type="ECO:0000256" key="1">
    <source>
        <dbReference type="ARBA" id="ARBA00006525"/>
    </source>
</evidence>
<comment type="similarity">
    <text evidence="1">Belongs to the DprA/Smf family.</text>
</comment>
<dbReference type="InterPro" id="IPR036388">
    <property type="entry name" value="WH-like_DNA-bd_sf"/>
</dbReference>
<sequence length="373" mass="41356">MSKLSFDQLVELFLLLSVERIGPAKIRSLLSKFRNLHNILTASINDLQEVEGISKELSSRIRKISSKKEEVKEFVEKELSTLNKINGRIITVWDTDYPQLLKKIYDPPLLLYVKGKFDDRDDYSIAVVGTRGPTNYGKLQTERIVADLAIQGITIVSGMARGIDSIAHKTALKNNSRTIAVIGSGLDVIYPPENKKLFEEISENGVIITEFPLGTKPDAVNFPKRNRIISGIALGTLVIETGINGGAMQTARLALDQNREVFAVPGNLGVRQSEGTNLLIQRGEAELITSAEDILTELELKLKPVIGKNIPKPEKDLNMFEEKIYNSLTDEPLHIDKISEITNLSTSDCLVHLLSLEFKGLVKQLPGKVFGLL</sequence>
<dbReference type="PANTHER" id="PTHR43022">
    <property type="entry name" value="PROTEIN SMF"/>
    <property type="match status" value="1"/>
</dbReference>
<dbReference type="Pfam" id="PF02481">
    <property type="entry name" value="DNA_processg_A"/>
    <property type="match status" value="1"/>
</dbReference>
<dbReference type="SUPFAM" id="SSF102405">
    <property type="entry name" value="MCP/YpsA-like"/>
    <property type="match status" value="1"/>
</dbReference>
<comment type="caution">
    <text evidence="4">The sequence shown here is derived from an EMBL/GenBank/DDBJ whole genome shotgun (WGS) entry which is preliminary data.</text>
</comment>
<evidence type="ECO:0000259" key="2">
    <source>
        <dbReference type="Pfam" id="PF02481"/>
    </source>
</evidence>
<evidence type="ECO:0000313" key="4">
    <source>
        <dbReference type="EMBL" id="HFI92089.1"/>
    </source>
</evidence>
<dbReference type="AlphaFoldDB" id="A0A7V3E8C0"/>
<evidence type="ECO:0000259" key="3">
    <source>
        <dbReference type="Pfam" id="PF17782"/>
    </source>
</evidence>
<dbReference type="PANTHER" id="PTHR43022:SF1">
    <property type="entry name" value="PROTEIN SMF"/>
    <property type="match status" value="1"/>
</dbReference>
<dbReference type="Pfam" id="PF14520">
    <property type="entry name" value="HHH_5"/>
    <property type="match status" value="1"/>
</dbReference>
<name>A0A7V3E8C0_9BACT</name>
<dbReference type="SUPFAM" id="SSF47781">
    <property type="entry name" value="RuvA domain 2-like"/>
    <property type="match status" value="1"/>
</dbReference>
<dbReference type="NCBIfam" id="TIGR00732">
    <property type="entry name" value="dprA"/>
    <property type="match status" value="1"/>
</dbReference>
<organism evidence="4">
    <name type="scientific">Ignavibacterium album</name>
    <dbReference type="NCBI Taxonomy" id="591197"/>
    <lineage>
        <taxon>Bacteria</taxon>
        <taxon>Pseudomonadati</taxon>
        <taxon>Ignavibacteriota</taxon>
        <taxon>Ignavibacteria</taxon>
        <taxon>Ignavibacteriales</taxon>
        <taxon>Ignavibacteriaceae</taxon>
        <taxon>Ignavibacterium</taxon>
    </lineage>
</organism>
<dbReference type="Pfam" id="PF17782">
    <property type="entry name" value="WHD_DprA"/>
    <property type="match status" value="1"/>
</dbReference>
<proteinExistence type="inferred from homology"/>
<dbReference type="GO" id="GO:0009294">
    <property type="term" value="P:DNA-mediated transformation"/>
    <property type="evidence" value="ECO:0007669"/>
    <property type="project" value="InterPro"/>
</dbReference>
<reference evidence="4" key="1">
    <citation type="journal article" date="2020" name="mSystems">
        <title>Genome- and Community-Level Interaction Insights into Carbon Utilization and Element Cycling Functions of Hydrothermarchaeota in Hydrothermal Sediment.</title>
        <authorList>
            <person name="Zhou Z."/>
            <person name="Liu Y."/>
            <person name="Xu W."/>
            <person name="Pan J."/>
            <person name="Luo Z.H."/>
            <person name="Li M."/>
        </authorList>
    </citation>
    <scope>NUCLEOTIDE SEQUENCE [LARGE SCALE GENOMIC DNA]</scope>
    <source>
        <strain evidence="4">SpSt-479</strain>
    </source>
</reference>
<feature type="domain" description="Smf/DprA SLOG" evidence="2">
    <location>
        <begin position="89"/>
        <end position="298"/>
    </location>
</feature>
<dbReference type="InterPro" id="IPR003488">
    <property type="entry name" value="DprA"/>
</dbReference>
<dbReference type="Gene3D" id="3.40.50.450">
    <property type="match status" value="1"/>
</dbReference>
<dbReference type="EMBL" id="DSUJ01000008">
    <property type="protein sequence ID" value="HFI92089.1"/>
    <property type="molecule type" value="Genomic_DNA"/>
</dbReference>
<accession>A0A7V3E8C0</accession>
<dbReference type="InterPro" id="IPR041614">
    <property type="entry name" value="DprA_WH"/>
</dbReference>
<dbReference type="InterPro" id="IPR057666">
    <property type="entry name" value="DrpA_SLOG"/>
</dbReference>
<gene>
    <name evidence="4" type="primary">dprA</name>
    <name evidence="4" type="ORF">ENS31_11275</name>
</gene>
<dbReference type="InterPro" id="IPR010994">
    <property type="entry name" value="RuvA_2-like"/>
</dbReference>
<feature type="domain" description="DprA winged helix" evidence="3">
    <location>
        <begin position="313"/>
        <end position="368"/>
    </location>
</feature>
<protein>
    <submittedName>
        <fullName evidence="4">DNA-protecting protein DprA</fullName>
    </submittedName>
</protein>
<dbReference type="Gene3D" id="1.10.10.10">
    <property type="entry name" value="Winged helix-like DNA-binding domain superfamily/Winged helix DNA-binding domain"/>
    <property type="match status" value="1"/>
</dbReference>